<protein>
    <submittedName>
        <fullName evidence="2">Uncharacterized protein</fullName>
    </submittedName>
</protein>
<accession>A0A1E7F3V8</accession>
<dbReference type="AlphaFoldDB" id="A0A1E7F3V8"/>
<dbReference type="InParanoid" id="A0A1E7F3V8"/>
<evidence type="ECO:0000313" key="2">
    <source>
        <dbReference type="EMBL" id="OEU12816.1"/>
    </source>
</evidence>
<keyword evidence="1" id="KW-0812">Transmembrane</keyword>
<dbReference type="Proteomes" id="UP000095751">
    <property type="component" value="Unassembled WGS sequence"/>
</dbReference>
<dbReference type="KEGG" id="fcy:FRACYDRAFT_244091"/>
<evidence type="ECO:0000313" key="3">
    <source>
        <dbReference type="Proteomes" id="UP000095751"/>
    </source>
</evidence>
<gene>
    <name evidence="2" type="ORF">FRACYDRAFT_244091</name>
</gene>
<dbReference type="EMBL" id="KV784364">
    <property type="protein sequence ID" value="OEU12816.1"/>
    <property type="molecule type" value="Genomic_DNA"/>
</dbReference>
<name>A0A1E7F3V8_9STRA</name>
<proteinExistence type="predicted"/>
<sequence length="142" mass="14949">MSTPALAYDGPATYCAGDTSGGSSPAAVGSAVGCEDEFDESSTTFIVGGMIRGDEGSEDRSSLEKILGNCWEGPNNESDDGLLPVVKLLRASYADSSEDGNKEMSSFGAFLFGVLLGCLKESRMALSFLCFLLFLSLLRALY</sequence>
<organism evidence="2 3">
    <name type="scientific">Fragilariopsis cylindrus CCMP1102</name>
    <dbReference type="NCBI Taxonomy" id="635003"/>
    <lineage>
        <taxon>Eukaryota</taxon>
        <taxon>Sar</taxon>
        <taxon>Stramenopiles</taxon>
        <taxon>Ochrophyta</taxon>
        <taxon>Bacillariophyta</taxon>
        <taxon>Bacillariophyceae</taxon>
        <taxon>Bacillariophycidae</taxon>
        <taxon>Bacillariales</taxon>
        <taxon>Bacillariaceae</taxon>
        <taxon>Fragilariopsis</taxon>
    </lineage>
</organism>
<keyword evidence="1" id="KW-1133">Transmembrane helix</keyword>
<keyword evidence="3" id="KW-1185">Reference proteome</keyword>
<keyword evidence="1" id="KW-0472">Membrane</keyword>
<evidence type="ECO:0000256" key="1">
    <source>
        <dbReference type="SAM" id="Phobius"/>
    </source>
</evidence>
<feature type="transmembrane region" description="Helical" evidence="1">
    <location>
        <begin position="124"/>
        <end position="141"/>
    </location>
</feature>
<reference evidence="2 3" key="1">
    <citation type="submission" date="2016-09" db="EMBL/GenBank/DDBJ databases">
        <title>Extensive genetic diversity and differential bi-allelic expression allows diatom success in the polar Southern Ocean.</title>
        <authorList>
            <consortium name="DOE Joint Genome Institute"/>
            <person name="Mock T."/>
            <person name="Otillar R.P."/>
            <person name="Strauss J."/>
            <person name="Dupont C."/>
            <person name="Frickenhaus S."/>
            <person name="Maumus F."/>
            <person name="Mcmullan M."/>
            <person name="Sanges R."/>
            <person name="Schmutz J."/>
            <person name="Toseland A."/>
            <person name="Valas R."/>
            <person name="Veluchamy A."/>
            <person name="Ward B.J."/>
            <person name="Allen A."/>
            <person name="Barry K."/>
            <person name="Falciatore A."/>
            <person name="Ferrante M."/>
            <person name="Fortunato A.E."/>
            <person name="Gloeckner G."/>
            <person name="Gruber A."/>
            <person name="Hipkin R."/>
            <person name="Janech M."/>
            <person name="Kroth P."/>
            <person name="Leese F."/>
            <person name="Lindquist E."/>
            <person name="Lyon B.R."/>
            <person name="Martin J."/>
            <person name="Mayer C."/>
            <person name="Parker M."/>
            <person name="Quesneville H."/>
            <person name="Raymond J."/>
            <person name="Uhlig C."/>
            <person name="Valentin K.U."/>
            <person name="Worden A.Z."/>
            <person name="Armbrust E.V."/>
            <person name="Bowler C."/>
            <person name="Green B."/>
            <person name="Moulton V."/>
            <person name="Van Oosterhout C."/>
            <person name="Grigoriev I."/>
        </authorList>
    </citation>
    <scope>NUCLEOTIDE SEQUENCE [LARGE SCALE GENOMIC DNA]</scope>
    <source>
        <strain evidence="2 3">CCMP1102</strain>
    </source>
</reference>